<proteinExistence type="predicted"/>
<dbReference type="AlphaFoldDB" id="A0A183AEA0"/>
<dbReference type="WBParaSite" id="ECPE_0000529701-mRNA-1">
    <property type="protein sequence ID" value="ECPE_0000529701-mRNA-1"/>
    <property type="gene ID" value="ECPE_0000529701"/>
</dbReference>
<evidence type="ECO:0000256" key="1">
    <source>
        <dbReference type="SAM" id="MobiDB-lite"/>
    </source>
</evidence>
<feature type="compositionally biased region" description="Polar residues" evidence="1">
    <location>
        <begin position="89"/>
        <end position="98"/>
    </location>
</feature>
<sequence length="225" mass="23732">LHLIDIRHVTADPSGTILASVDTSSWSSPAKLANQNGANQIVQIILAPCSGSTRLMGLIGPHGSLCVCEIKPAGSSTTATLPSRPLYQSDASTSGGVNPSTAIGLRRAGGLFLPPLDRTESSGPEPCMHWSALTYSGLPELNPDRNLGPLLHLGLPRLHSGPWGGPWGKHRPNCPLLHSNGPVADCPGPYYIRSCSDPVWSAFDSSTEANREFQSKLACIPQTVN</sequence>
<evidence type="ECO:0000313" key="2">
    <source>
        <dbReference type="WBParaSite" id="ECPE_0000529701-mRNA-1"/>
    </source>
</evidence>
<feature type="region of interest" description="Disordered" evidence="1">
    <location>
        <begin position="79"/>
        <end position="98"/>
    </location>
</feature>
<name>A0A183AEA0_9TREM</name>
<protein>
    <submittedName>
        <fullName evidence="2">Envelope glycoprotein E1</fullName>
    </submittedName>
</protein>
<reference evidence="2" key="1">
    <citation type="submission" date="2016-06" db="UniProtKB">
        <authorList>
            <consortium name="WormBaseParasite"/>
        </authorList>
    </citation>
    <scope>IDENTIFICATION</scope>
</reference>
<organism evidence="2">
    <name type="scientific">Echinostoma caproni</name>
    <dbReference type="NCBI Taxonomy" id="27848"/>
    <lineage>
        <taxon>Eukaryota</taxon>
        <taxon>Metazoa</taxon>
        <taxon>Spiralia</taxon>
        <taxon>Lophotrochozoa</taxon>
        <taxon>Platyhelminthes</taxon>
        <taxon>Trematoda</taxon>
        <taxon>Digenea</taxon>
        <taxon>Plagiorchiida</taxon>
        <taxon>Echinostomata</taxon>
        <taxon>Echinostomatoidea</taxon>
        <taxon>Echinostomatidae</taxon>
        <taxon>Echinostoma</taxon>
    </lineage>
</organism>
<accession>A0A183AEA0</accession>